<dbReference type="PANTHER" id="PTHR11088">
    <property type="entry name" value="TRNA DIMETHYLALLYLTRANSFERASE"/>
    <property type="match status" value="1"/>
</dbReference>
<comment type="function">
    <text evidence="2 10 12">Catalyzes the transfer of a dimethylallyl group onto the adenine at position 37 in tRNAs that read codons beginning with uridine, leading to the formation of N6-(dimethylallyl)adenosine (i(6)A).</text>
</comment>
<dbReference type="NCBIfam" id="TIGR00174">
    <property type="entry name" value="miaA"/>
    <property type="match status" value="1"/>
</dbReference>
<keyword evidence="8 10" id="KW-0460">Magnesium</keyword>
<dbReference type="GO" id="GO:0006400">
    <property type="term" value="P:tRNA modification"/>
    <property type="evidence" value="ECO:0007669"/>
    <property type="project" value="TreeGrafter"/>
</dbReference>
<evidence type="ECO:0000256" key="10">
    <source>
        <dbReference type="HAMAP-Rule" id="MF_00185"/>
    </source>
</evidence>
<dbReference type="Pfam" id="PF01715">
    <property type="entry name" value="IPPT"/>
    <property type="match status" value="1"/>
</dbReference>
<comment type="caution">
    <text evidence="14">The sequence shown here is derived from an EMBL/GenBank/DDBJ whole genome shotgun (WGS) entry which is preliminary data.</text>
</comment>
<evidence type="ECO:0000256" key="12">
    <source>
        <dbReference type="RuleBase" id="RU003784"/>
    </source>
</evidence>
<dbReference type="InterPro" id="IPR039657">
    <property type="entry name" value="Dimethylallyltransferase"/>
</dbReference>
<dbReference type="SUPFAM" id="SSF52540">
    <property type="entry name" value="P-loop containing nucleoside triphosphate hydrolases"/>
    <property type="match status" value="1"/>
</dbReference>
<comment type="caution">
    <text evidence="10">Lacks conserved residue(s) required for the propagation of feature annotation.</text>
</comment>
<dbReference type="EC" id="2.5.1.75" evidence="10"/>
<comment type="subunit">
    <text evidence="10">Monomer.</text>
</comment>
<evidence type="ECO:0000256" key="3">
    <source>
        <dbReference type="ARBA" id="ARBA00005842"/>
    </source>
</evidence>
<dbReference type="AlphaFoldDB" id="A0A7X6BIK0"/>
<feature type="binding site" evidence="10">
    <location>
        <begin position="42"/>
        <end position="47"/>
    </location>
    <ligand>
        <name>substrate</name>
    </ligand>
</feature>
<gene>
    <name evidence="10" type="primary">miaA</name>
    <name evidence="14" type="ORF">GGR15_001617</name>
</gene>
<evidence type="ECO:0000256" key="9">
    <source>
        <dbReference type="ARBA" id="ARBA00049563"/>
    </source>
</evidence>
<dbReference type="EMBL" id="JAATLI010000005">
    <property type="protein sequence ID" value="NJC18000.1"/>
    <property type="molecule type" value="Genomic_DNA"/>
</dbReference>
<evidence type="ECO:0000256" key="8">
    <source>
        <dbReference type="ARBA" id="ARBA00022842"/>
    </source>
</evidence>
<feature type="binding site" evidence="10">
    <location>
        <begin position="40"/>
        <end position="47"/>
    </location>
    <ligand>
        <name>ATP</name>
        <dbReference type="ChEBI" id="CHEBI:30616"/>
    </ligand>
</feature>
<proteinExistence type="inferred from homology"/>
<reference evidence="14 15" key="1">
    <citation type="submission" date="2020-03" db="EMBL/GenBank/DDBJ databases">
        <title>Genomic Encyclopedia of Type Strains, Phase IV (KMG-IV): sequencing the most valuable type-strain genomes for metagenomic binning, comparative biology and taxonomic classification.</title>
        <authorList>
            <person name="Goeker M."/>
        </authorList>
    </citation>
    <scope>NUCLEOTIDE SEQUENCE [LARGE SCALE GENOMIC DNA]</scope>
    <source>
        <strain evidence="14 15">DSM 105722</strain>
    </source>
</reference>
<keyword evidence="6 10" id="KW-0547">Nucleotide-binding</keyword>
<dbReference type="Gene3D" id="3.40.50.300">
    <property type="entry name" value="P-loop containing nucleotide triphosphate hydrolases"/>
    <property type="match status" value="2"/>
</dbReference>
<comment type="cofactor">
    <cofactor evidence="1 10">
        <name>Mg(2+)</name>
        <dbReference type="ChEBI" id="CHEBI:18420"/>
    </cofactor>
</comment>
<dbReference type="GO" id="GO:0052381">
    <property type="term" value="F:tRNA dimethylallyltransferase activity"/>
    <property type="evidence" value="ECO:0007669"/>
    <property type="project" value="UniProtKB-UniRule"/>
</dbReference>
<dbReference type="Proteomes" id="UP000576368">
    <property type="component" value="Unassembled WGS sequence"/>
</dbReference>
<evidence type="ECO:0000256" key="13">
    <source>
        <dbReference type="RuleBase" id="RU003785"/>
    </source>
</evidence>
<evidence type="ECO:0000256" key="4">
    <source>
        <dbReference type="ARBA" id="ARBA00022679"/>
    </source>
</evidence>
<evidence type="ECO:0000256" key="6">
    <source>
        <dbReference type="ARBA" id="ARBA00022741"/>
    </source>
</evidence>
<dbReference type="PANTHER" id="PTHR11088:SF60">
    <property type="entry name" value="TRNA DIMETHYLALLYLTRANSFERASE"/>
    <property type="match status" value="1"/>
</dbReference>
<evidence type="ECO:0000256" key="5">
    <source>
        <dbReference type="ARBA" id="ARBA00022694"/>
    </source>
</evidence>
<keyword evidence="5 10" id="KW-0819">tRNA processing</keyword>
<organism evidence="14 15">
    <name type="scientific">Butyricimonas paravirosa</name>
    <dbReference type="NCBI Taxonomy" id="1472417"/>
    <lineage>
        <taxon>Bacteria</taxon>
        <taxon>Pseudomonadati</taxon>
        <taxon>Bacteroidota</taxon>
        <taxon>Bacteroidia</taxon>
        <taxon>Bacteroidales</taxon>
        <taxon>Odoribacteraceae</taxon>
        <taxon>Butyricimonas</taxon>
    </lineage>
</organism>
<evidence type="ECO:0000313" key="14">
    <source>
        <dbReference type="EMBL" id="NJC18000.1"/>
    </source>
</evidence>
<comment type="catalytic activity">
    <reaction evidence="9 10 11">
        <text>adenosine(37) in tRNA + dimethylallyl diphosphate = N(6)-dimethylallyladenosine(37) in tRNA + diphosphate</text>
        <dbReference type="Rhea" id="RHEA:26482"/>
        <dbReference type="Rhea" id="RHEA-COMP:10162"/>
        <dbReference type="Rhea" id="RHEA-COMP:10375"/>
        <dbReference type="ChEBI" id="CHEBI:33019"/>
        <dbReference type="ChEBI" id="CHEBI:57623"/>
        <dbReference type="ChEBI" id="CHEBI:74411"/>
        <dbReference type="ChEBI" id="CHEBI:74415"/>
        <dbReference type="EC" id="2.5.1.75"/>
    </reaction>
</comment>
<sequence>MEKKIGREINLATFKTIFVGKVNRYHHRAIFMYNLLTILGATATGKTSLAVRLAAELKGEIISADSRQIYRGMDLGTGKDLDEYVHEGTLVPYHLIDIADAGFRFNLFMYQQEFLKVWQDCERRGIFPVLCGGSGLYVESILKAYRMTPVPENPELRERLACKSLAELSDILSSYRSLHNTTDTDTVKRAIRAIEIAEYYTTHEPVKGEFPEIRSLIVGVLFDREARRQRITERLHARLQAGMIDEVKGLLDRGIKPEDLIYYGLEYKYLTLYLTGELTYDEMVEQLNIAIHQFAKRQMTWFRKMERDGFEIKWLDGNMPLDEKVEQVKEWLY</sequence>
<evidence type="ECO:0000256" key="11">
    <source>
        <dbReference type="RuleBase" id="RU003783"/>
    </source>
</evidence>
<comment type="similarity">
    <text evidence="3 10 13">Belongs to the IPP transferase family.</text>
</comment>
<feature type="site" description="Interaction with substrate tRNA" evidence="10">
    <location>
        <position position="157"/>
    </location>
</feature>
<name>A0A7X6BIK0_9BACT</name>
<evidence type="ECO:0000313" key="15">
    <source>
        <dbReference type="Proteomes" id="UP000576368"/>
    </source>
</evidence>
<feature type="site" description="Interaction with substrate tRNA" evidence="10">
    <location>
        <position position="134"/>
    </location>
</feature>
<accession>A0A7X6BIK0</accession>
<keyword evidence="4 10" id="KW-0808">Transferase</keyword>
<evidence type="ECO:0000256" key="7">
    <source>
        <dbReference type="ARBA" id="ARBA00022840"/>
    </source>
</evidence>
<dbReference type="InterPro" id="IPR018022">
    <property type="entry name" value="IPT"/>
</dbReference>
<dbReference type="InterPro" id="IPR027417">
    <property type="entry name" value="P-loop_NTPase"/>
</dbReference>
<protein>
    <recommendedName>
        <fullName evidence="10">tRNA dimethylallyltransferase</fullName>
        <ecNumber evidence="10">2.5.1.75</ecNumber>
    </recommendedName>
    <alternativeName>
        <fullName evidence="10">Dimethylallyl diphosphate:tRNA dimethylallyltransferase</fullName>
        <shortName evidence="10">DMAPP:tRNA dimethylallyltransferase</shortName>
        <shortName evidence="10">DMATase</shortName>
    </alternativeName>
    <alternativeName>
        <fullName evidence="10">Isopentenyl-diphosphate:tRNA isopentenyltransferase</fullName>
        <shortName evidence="10">IPP transferase</shortName>
        <shortName evidence="10">IPPT</shortName>
        <shortName evidence="10">IPTase</shortName>
    </alternativeName>
</protein>
<evidence type="ECO:0000256" key="1">
    <source>
        <dbReference type="ARBA" id="ARBA00001946"/>
    </source>
</evidence>
<dbReference type="GO" id="GO:0005524">
    <property type="term" value="F:ATP binding"/>
    <property type="evidence" value="ECO:0007669"/>
    <property type="project" value="UniProtKB-UniRule"/>
</dbReference>
<dbReference type="HAMAP" id="MF_00185">
    <property type="entry name" value="IPP_trans"/>
    <property type="match status" value="1"/>
</dbReference>
<feature type="region of interest" description="Interaction with substrate tRNA" evidence="10">
    <location>
        <begin position="65"/>
        <end position="68"/>
    </location>
</feature>
<keyword evidence="7 10" id="KW-0067">ATP-binding</keyword>
<evidence type="ECO:0000256" key="2">
    <source>
        <dbReference type="ARBA" id="ARBA00003213"/>
    </source>
</evidence>